<name>A0AAP0PJM6_9MAGN</name>
<evidence type="ECO:0000313" key="11">
    <source>
        <dbReference type="Proteomes" id="UP001417504"/>
    </source>
</evidence>
<accession>A0AAP0PJM6</accession>
<dbReference type="InterPro" id="IPR006702">
    <property type="entry name" value="CASP_dom"/>
</dbReference>
<reference evidence="10 11" key="1">
    <citation type="submission" date="2024-01" db="EMBL/GenBank/DDBJ databases">
        <title>Genome assemblies of Stephania.</title>
        <authorList>
            <person name="Yang L."/>
        </authorList>
    </citation>
    <scope>NUCLEOTIDE SEQUENCE [LARGE SCALE GENOMIC DNA]</scope>
    <source>
        <strain evidence="10">QJT</strain>
        <tissue evidence="10">Leaf</tissue>
    </source>
</reference>
<evidence type="ECO:0000259" key="9">
    <source>
        <dbReference type="Pfam" id="PF04535"/>
    </source>
</evidence>
<evidence type="ECO:0000256" key="5">
    <source>
        <dbReference type="ARBA" id="ARBA00022692"/>
    </source>
</evidence>
<evidence type="ECO:0000256" key="4">
    <source>
        <dbReference type="ARBA" id="ARBA00022475"/>
    </source>
</evidence>
<dbReference type="Proteomes" id="UP001417504">
    <property type="component" value="Unassembled WGS sequence"/>
</dbReference>
<keyword evidence="6 8" id="KW-1133">Transmembrane helix</keyword>
<evidence type="ECO:0000256" key="8">
    <source>
        <dbReference type="RuleBase" id="RU361233"/>
    </source>
</evidence>
<evidence type="ECO:0000256" key="7">
    <source>
        <dbReference type="ARBA" id="ARBA00023136"/>
    </source>
</evidence>
<feature type="transmembrane region" description="Helical" evidence="8">
    <location>
        <begin position="78"/>
        <end position="109"/>
    </location>
</feature>
<dbReference type="EMBL" id="JBBNAE010000002">
    <property type="protein sequence ID" value="KAK9146422.1"/>
    <property type="molecule type" value="Genomic_DNA"/>
</dbReference>
<keyword evidence="5 8" id="KW-0812">Transmembrane</keyword>
<comment type="subcellular location">
    <subcellularLocation>
        <location evidence="1 8">Cell membrane</location>
        <topology evidence="1 8">Multi-pass membrane protein</topology>
    </subcellularLocation>
</comment>
<proteinExistence type="inferred from homology"/>
<organism evidence="10 11">
    <name type="scientific">Stephania japonica</name>
    <dbReference type="NCBI Taxonomy" id="461633"/>
    <lineage>
        <taxon>Eukaryota</taxon>
        <taxon>Viridiplantae</taxon>
        <taxon>Streptophyta</taxon>
        <taxon>Embryophyta</taxon>
        <taxon>Tracheophyta</taxon>
        <taxon>Spermatophyta</taxon>
        <taxon>Magnoliopsida</taxon>
        <taxon>Ranunculales</taxon>
        <taxon>Menispermaceae</taxon>
        <taxon>Menispermoideae</taxon>
        <taxon>Cissampelideae</taxon>
        <taxon>Stephania</taxon>
    </lineage>
</organism>
<dbReference type="Pfam" id="PF04535">
    <property type="entry name" value="CASP_dom"/>
    <property type="match status" value="1"/>
</dbReference>
<keyword evidence="7 8" id="KW-0472">Membrane</keyword>
<evidence type="ECO:0000256" key="6">
    <source>
        <dbReference type="ARBA" id="ARBA00022989"/>
    </source>
</evidence>
<dbReference type="AlphaFoldDB" id="A0AAP0PJM6"/>
<comment type="caution">
    <text evidence="10">The sequence shown here is derived from an EMBL/GenBank/DDBJ whole genome shotgun (WGS) entry which is preliminary data.</text>
</comment>
<dbReference type="InterPro" id="IPR045009">
    <property type="entry name" value="CASPL-5"/>
</dbReference>
<keyword evidence="4 8" id="KW-1003">Cell membrane</keyword>
<dbReference type="GO" id="GO:0005886">
    <property type="term" value="C:plasma membrane"/>
    <property type="evidence" value="ECO:0007669"/>
    <property type="project" value="UniProtKB-SubCell"/>
</dbReference>
<evidence type="ECO:0000313" key="10">
    <source>
        <dbReference type="EMBL" id="KAK9146422.1"/>
    </source>
</evidence>
<gene>
    <name evidence="10" type="ORF">Sjap_006325</name>
</gene>
<evidence type="ECO:0000256" key="1">
    <source>
        <dbReference type="ARBA" id="ARBA00004651"/>
    </source>
</evidence>
<evidence type="ECO:0000256" key="2">
    <source>
        <dbReference type="ARBA" id="ARBA00007651"/>
    </source>
</evidence>
<comment type="subunit">
    <text evidence="3 8">Homodimer and heterodimers.</text>
</comment>
<dbReference type="PANTHER" id="PTHR32021">
    <property type="entry name" value="CASP-LIKE PROTEIN 5B3"/>
    <property type="match status" value="1"/>
</dbReference>
<feature type="domain" description="Casparian strip membrane protein" evidence="9">
    <location>
        <begin position="7"/>
        <end position="135"/>
    </location>
</feature>
<feature type="transmembrane region" description="Helical" evidence="8">
    <location>
        <begin position="129"/>
        <end position="149"/>
    </location>
</feature>
<dbReference type="PANTHER" id="PTHR32021:SF5">
    <property type="entry name" value="CASP-LIKE PROTEIN 5B3"/>
    <property type="match status" value="1"/>
</dbReference>
<protein>
    <recommendedName>
        <fullName evidence="8">CASP-like protein</fullName>
    </recommendedName>
</protein>
<sequence length="155" mass="16903">MKDFPGTPGTFTGLVLRVSQCLLAAGSIASMVTAACFFRYTAFCYLIASMGLQVFWSFALAWLDSYALVKKKIIHNPILVGLFVIGDWVTATLSLAAAASSAGIAVLFYQEDLGVCHNDCPKYQMSISLAFMSWVTIKTSALIMLWILFTGNLIH</sequence>
<keyword evidence="11" id="KW-1185">Reference proteome</keyword>
<comment type="similarity">
    <text evidence="2 8">Belongs to the Casparian strip membrane proteins (CASP) family.</text>
</comment>
<evidence type="ECO:0000256" key="3">
    <source>
        <dbReference type="ARBA" id="ARBA00011489"/>
    </source>
</evidence>
<feature type="transmembrane region" description="Helical" evidence="8">
    <location>
        <begin position="21"/>
        <end position="40"/>
    </location>
</feature>
<feature type="transmembrane region" description="Helical" evidence="8">
    <location>
        <begin position="46"/>
        <end position="66"/>
    </location>
</feature>